<feature type="transmembrane region" description="Helical" evidence="7">
    <location>
        <begin position="85"/>
        <end position="106"/>
    </location>
</feature>
<feature type="region of interest" description="Disordered" evidence="6">
    <location>
        <begin position="267"/>
        <end position="290"/>
    </location>
</feature>
<evidence type="ECO:0000256" key="6">
    <source>
        <dbReference type="SAM" id="MobiDB-lite"/>
    </source>
</evidence>
<feature type="region of interest" description="Disordered" evidence="6">
    <location>
        <begin position="341"/>
        <end position="363"/>
    </location>
</feature>
<evidence type="ECO:0000256" key="3">
    <source>
        <dbReference type="ARBA" id="ARBA00022692"/>
    </source>
</evidence>
<comment type="caution">
    <text evidence="8">The sequence shown here is derived from an EMBL/GenBank/DDBJ whole genome shotgun (WGS) entry which is preliminary data.</text>
</comment>
<feature type="compositionally biased region" description="Gly residues" evidence="6">
    <location>
        <begin position="244"/>
        <end position="253"/>
    </location>
</feature>
<feature type="compositionally biased region" description="Low complexity" evidence="6">
    <location>
        <begin position="471"/>
        <end position="481"/>
    </location>
</feature>
<keyword evidence="3 7" id="KW-0812">Transmembrane</keyword>
<dbReference type="PANTHER" id="PTHR31815">
    <property type="entry name" value="AGAP005329-PA"/>
    <property type="match status" value="1"/>
</dbReference>
<dbReference type="EMBL" id="JASPKY010000411">
    <property type="protein sequence ID" value="KAK9701574.1"/>
    <property type="molecule type" value="Genomic_DNA"/>
</dbReference>
<evidence type="ECO:0000256" key="4">
    <source>
        <dbReference type="ARBA" id="ARBA00022989"/>
    </source>
</evidence>
<feature type="transmembrane region" description="Helical" evidence="7">
    <location>
        <begin position="181"/>
        <end position="202"/>
    </location>
</feature>
<feature type="region of interest" description="Disordered" evidence="6">
    <location>
        <begin position="233"/>
        <end position="253"/>
    </location>
</feature>
<reference evidence="8 9" key="1">
    <citation type="journal article" date="2024" name="BMC Genomics">
        <title>De novo assembly and annotation of Popillia japonica's genome with initial clues to its potential as an invasive pest.</title>
        <authorList>
            <person name="Cucini C."/>
            <person name="Boschi S."/>
            <person name="Funari R."/>
            <person name="Cardaioli E."/>
            <person name="Iannotti N."/>
            <person name="Marturano G."/>
            <person name="Paoli F."/>
            <person name="Bruttini M."/>
            <person name="Carapelli A."/>
            <person name="Frati F."/>
            <person name="Nardi F."/>
        </authorList>
    </citation>
    <scope>NUCLEOTIDE SEQUENCE [LARGE SCALE GENOMIC DNA]</scope>
    <source>
        <strain evidence="8">DMR45628</strain>
    </source>
</reference>
<evidence type="ECO:0000313" key="8">
    <source>
        <dbReference type="EMBL" id="KAK9701574.1"/>
    </source>
</evidence>
<sequence>MHRVKRKAEEAVFFWKSRATRRRTTIFKREMHQRAFLGGSGWARGGGVAGSGVVRRAHPASGAQWNVQVVKGKVNGKCLWNACKALSLGLLLMVLGAAMATIGYYADHLSIAQEVRGNHTVRVKNESRGFHLNNLSYAGPIVMGVGGYYADHLSIAQEVRGNHTVRVKNESRGFHLNNLSYAGPIVMGVGGFIVVAACVMTFEARDSAAKVVPARFKMSTAAVAAATSSVLPSASTLTPRHHGSYGGSGGGVGLPPTMTATSAGAAHYTSVHHHGSLRHSGSQTGGVGGGQFSTDRRVLTQSFMQFSRGLALESAAAAATAQSRSNSGTLKITQGSICKSPSAPDFSALERTTPEKSSPTTSSYRLIVQQQDHHRKSSVSPKAVRRTFAACALLNPGLLHRHALSVDETAATYRLSHESLHGGGGGGGSGSQGSMALDLHLECPITLKIHDRRRNPLKRQRRVVDEEERITTATATISQEESSSRRSSHSYSPRLQFNLREELTIGNISGGSAYQLATQSTSLVGGGHCCQQQNYSVGGSGGGVGGGVDRRRSSNASDCTHRSRTRRKDCQHNNRGRLERAISSDSRLTGAIPKCHHHHHYHHHHHHHHHHGTGTQSYQHSPTNMSTEDQEDGETALSDSDVGQRRNGAVGLFHQSH</sequence>
<feature type="compositionally biased region" description="Polar residues" evidence="6">
    <location>
        <begin position="613"/>
        <end position="627"/>
    </location>
</feature>
<dbReference type="GO" id="GO:0016020">
    <property type="term" value="C:membrane"/>
    <property type="evidence" value="ECO:0007669"/>
    <property type="project" value="UniProtKB-SubCell"/>
</dbReference>
<evidence type="ECO:0000256" key="1">
    <source>
        <dbReference type="ARBA" id="ARBA00004141"/>
    </source>
</evidence>
<comment type="similarity">
    <text evidence="2">Belongs to the TMEM200 family.</text>
</comment>
<protein>
    <submittedName>
        <fullName evidence="8">Uncharacterized protein</fullName>
    </submittedName>
</protein>
<accession>A0AAW1JET6</accession>
<evidence type="ECO:0000256" key="5">
    <source>
        <dbReference type="ARBA" id="ARBA00023136"/>
    </source>
</evidence>
<keyword evidence="5 7" id="KW-0472">Membrane</keyword>
<feature type="region of interest" description="Disordered" evidence="6">
    <location>
        <begin position="459"/>
        <end position="493"/>
    </location>
</feature>
<feature type="compositionally biased region" description="Basic and acidic residues" evidence="6">
    <location>
        <begin position="568"/>
        <end position="582"/>
    </location>
</feature>
<name>A0AAW1JET6_POPJA</name>
<organism evidence="8 9">
    <name type="scientific">Popillia japonica</name>
    <name type="common">Japanese beetle</name>
    <dbReference type="NCBI Taxonomy" id="7064"/>
    <lineage>
        <taxon>Eukaryota</taxon>
        <taxon>Metazoa</taxon>
        <taxon>Ecdysozoa</taxon>
        <taxon>Arthropoda</taxon>
        <taxon>Hexapoda</taxon>
        <taxon>Insecta</taxon>
        <taxon>Pterygota</taxon>
        <taxon>Neoptera</taxon>
        <taxon>Endopterygota</taxon>
        <taxon>Coleoptera</taxon>
        <taxon>Polyphaga</taxon>
        <taxon>Scarabaeiformia</taxon>
        <taxon>Scarabaeidae</taxon>
        <taxon>Rutelinae</taxon>
        <taxon>Popillia</taxon>
    </lineage>
</organism>
<dbReference type="AlphaFoldDB" id="A0AAW1JET6"/>
<evidence type="ECO:0000256" key="7">
    <source>
        <dbReference type="SAM" id="Phobius"/>
    </source>
</evidence>
<gene>
    <name evidence="8" type="ORF">QE152_g30499</name>
</gene>
<proteinExistence type="inferred from homology"/>
<keyword evidence="9" id="KW-1185">Reference proteome</keyword>
<feature type="compositionally biased region" description="Basic residues" evidence="6">
    <location>
        <begin position="594"/>
        <end position="612"/>
    </location>
</feature>
<dbReference type="InterPro" id="IPR018787">
    <property type="entry name" value="DUF2371_TMEM200"/>
</dbReference>
<dbReference type="Pfam" id="PF10177">
    <property type="entry name" value="DUF2371"/>
    <property type="match status" value="1"/>
</dbReference>
<evidence type="ECO:0000256" key="2">
    <source>
        <dbReference type="ARBA" id="ARBA00005308"/>
    </source>
</evidence>
<keyword evidence="4 7" id="KW-1133">Transmembrane helix</keyword>
<dbReference type="PANTHER" id="PTHR31815:SF1">
    <property type="entry name" value="TRANSMEMBRANE PROTEIN 200C"/>
    <property type="match status" value="1"/>
</dbReference>
<comment type="subcellular location">
    <subcellularLocation>
        <location evidence="1">Membrane</location>
        <topology evidence="1">Multi-pass membrane protein</topology>
    </subcellularLocation>
</comment>
<dbReference type="Proteomes" id="UP001458880">
    <property type="component" value="Unassembled WGS sequence"/>
</dbReference>
<feature type="region of interest" description="Disordered" evidence="6">
    <location>
        <begin position="541"/>
        <end position="657"/>
    </location>
</feature>
<evidence type="ECO:0000313" key="9">
    <source>
        <dbReference type="Proteomes" id="UP001458880"/>
    </source>
</evidence>